<gene>
    <name evidence="2" type="ORF">GWK47_011411</name>
</gene>
<evidence type="ECO:0000313" key="2">
    <source>
        <dbReference type="EMBL" id="KAG0715673.1"/>
    </source>
</evidence>
<accession>A0A8J4XVK7</accession>
<dbReference type="AlphaFoldDB" id="A0A8J4XVK7"/>
<feature type="chain" id="PRO_5035147847" evidence="1">
    <location>
        <begin position="23"/>
        <end position="212"/>
    </location>
</feature>
<organism evidence="2 3">
    <name type="scientific">Chionoecetes opilio</name>
    <name type="common">Atlantic snow crab</name>
    <name type="synonym">Cancer opilio</name>
    <dbReference type="NCBI Taxonomy" id="41210"/>
    <lineage>
        <taxon>Eukaryota</taxon>
        <taxon>Metazoa</taxon>
        <taxon>Ecdysozoa</taxon>
        <taxon>Arthropoda</taxon>
        <taxon>Crustacea</taxon>
        <taxon>Multicrustacea</taxon>
        <taxon>Malacostraca</taxon>
        <taxon>Eumalacostraca</taxon>
        <taxon>Eucarida</taxon>
        <taxon>Decapoda</taxon>
        <taxon>Pleocyemata</taxon>
        <taxon>Brachyura</taxon>
        <taxon>Eubrachyura</taxon>
        <taxon>Majoidea</taxon>
        <taxon>Majidae</taxon>
        <taxon>Chionoecetes</taxon>
    </lineage>
</organism>
<keyword evidence="1" id="KW-0732">Signal</keyword>
<evidence type="ECO:0000256" key="1">
    <source>
        <dbReference type="SAM" id="SignalP"/>
    </source>
</evidence>
<dbReference type="EMBL" id="JACEEZ010019488">
    <property type="protein sequence ID" value="KAG0715673.1"/>
    <property type="molecule type" value="Genomic_DNA"/>
</dbReference>
<comment type="caution">
    <text evidence="2">The sequence shown here is derived from an EMBL/GenBank/DDBJ whole genome shotgun (WGS) entry which is preliminary data.</text>
</comment>
<keyword evidence="3" id="KW-1185">Reference proteome</keyword>
<reference evidence="2" key="1">
    <citation type="submission" date="2020-07" db="EMBL/GenBank/DDBJ databases">
        <title>The High-quality genome of the commercially important snow crab, Chionoecetes opilio.</title>
        <authorList>
            <person name="Jeong J.-H."/>
            <person name="Ryu S."/>
        </authorList>
    </citation>
    <scope>NUCLEOTIDE SEQUENCE</scope>
    <source>
        <strain evidence="2">MADBK_172401_WGS</strain>
        <tissue evidence="2">Digestive gland</tissue>
    </source>
</reference>
<feature type="signal peptide" evidence="1">
    <location>
        <begin position="1"/>
        <end position="22"/>
    </location>
</feature>
<name>A0A8J4XVK7_CHIOP</name>
<sequence>MYHNTKTIVLLSFMVIFPLCFGMNHVTGLTYSIAWTIFFTPLSITSIAMSVLPEELPAMVFGLLARRLLVAMEATVVTVSGLLAPDGFFKRESDVTVATEAMRDLQAVIREVEVQREKGTRCFFPVSPLFLLMGVVLAINGPIRHSEEQSKGMVHLCIAAYRCYILVRFSHMGQDFVNQVGRVRQCHSRKDIFRTKQFKNKTKKQTLNQRTL</sequence>
<proteinExistence type="predicted"/>
<dbReference type="Proteomes" id="UP000770661">
    <property type="component" value="Unassembled WGS sequence"/>
</dbReference>
<protein>
    <submittedName>
        <fullName evidence="2">Uncharacterized protein</fullName>
    </submittedName>
</protein>
<evidence type="ECO:0000313" key="3">
    <source>
        <dbReference type="Proteomes" id="UP000770661"/>
    </source>
</evidence>